<comment type="subcellular location">
    <subcellularLocation>
        <location evidence="1">Nucleus</location>
    </subcellularLocation>
</comment>
<dbReference type="AlphaFoldDB" id="A0A151Z837"/>
<feature type="compositionally biased region" description="Low complexity" evidence="10">
    <location>
        <begin position="427"/>
        <end position="440"/>
    </location>
</feature>
<dbReference type="STRING" id="361077.A0A151Z837"/>
<dbReference type="GO" id="GO:0003684">
    <property type="term" value="F:damaged DNA binding"/>
    <property type="evidence" value="ECO:0007669"/>
    <property type="project" value="TreeGrafter"/>
</dbReference>
<gene>
    <name evidence="12" type="ORF">DLAC_08691</name>
</gene>
<dbReference type="PANTHER" id="PTHR10150:SF0">
    <property type="entry name" value="DNA REPAIR ENDONUCLEASE XPF"/>
    <property type="match status" value="1"/>
</dbReference>
<comment type="similarity">
    <text evidence="2">Belongs to the XPF family.</text>
</comment>
<dbReference type="CDD" id="cd20078">
    <property type="entry name" value="XPF_nuclease_XPF_euk"/>
    <property type="match status" value="1"/>
</dbReference>
<dbReference type="GO" id="GO:0000724">
    <property type="term" value="P:double-strand break repair via homologous recombination"/>
    <property type="evidence" value="ECO:0007669"/>
    <property type="project" value="TreeGrafter"/>
</dbReference>
<dbReference type="InterPro" id="IPR010994">
    <property type="entry name" value="RuvA_2-like"/>
</dbReference>
<feature type="region of interest" description="Disordered" evidence="10">
    <location>
        <begin position="427"/>
        <end position="446"/>
    </location>
</feature>
<keyword evidence="6" id="KW-0378">Hydrolase</keyword>
<dbReference type="PANTHER" id="PTHR10150">
    <property type="entry name" value="DNA REPAIR ENDONUCLEASE XPF"/>
    <property type="match status" value="1"/>
</dbReference>
<dbReference type="GO" id="GO:1901255">
    <property type="term" value="P:nucleotide-excision repair involved in interstrand cross-link repair"/>
    <property type="evidence" value="ECO:0007669"/>
    <property type="project" value="TreeGrafter"/>
</dbReference>
<dbReference type="SMART" id="SM00891">
    <property type="entry name" value="ERCC4"/>
    <property type="match status" value="1"/>
</dbReference>
<reference evidence="12 13" key="1">
    <citation type="submission" date="2015-12" db="EMBL/GenBank/DDBJ databases">
        <title>Dictyostelia acquired genes for synthesis and detection of signals that induce cell-type specialization by lateral gene transfer from prokaryotes.</title>
        <authorList>
            <person name="Gloeckner G."/>
            <person name="Schaap P."/>
        </authorList>
    </citation>
    <scope>NUCLEOTIDE SEQUENCE [LARGE SCALE GENOMIC DNA]</scope>
    <source>
        <strain evidence="12 13">TK</strain>
    </source>
</reference>
<evidence type="ECO:0000256" key="5">
    <source>
        <dbReference type="ARBA" id="ARBA00022763"/>
    </source>
</evidence>
<dbReference type="GO" id="GO:0000014">
    <property type="term" value="F:single-stranded DNA endodeoxyribonuclease activity"/>
    <property type="evidence" value="ECO:0007669"/>
    <property type="project" value="TreeGrafter"/>
</dbReference>
<evidence type="ECO:0000256" key="10">
    <source>
        <dbReference type="SAM" id="MobiDB-lite"/>
    </source>
</evidence>
<evidence type="ECO:0000256" key="9">
    <source>
        <dbReference type="ARBA" id="ARBA00023242"/>
    </source>
</evidence>
<dbReference type="OMA" id="THILDIM"/>
<dbReference type="GO" id="GO:0000712">
    <property type="term" value="P:resolution of meiotic recombination intermediates"/>
    <property type="evidence" value="ECO:0007669"/>
    <property type="project" value="TreeGrafter"/>
</dbReference>
<name>A0A151Z837_TIELA</name>
<evidence type="ECO:0000256" key="1">
    <source>
        <dbReference type="ARBA" id="ARBA00004123"/>
    </source>
</evidence>
<evidence type="ECO:0000256" key="3">
    <source>
        <dbReference type="ARBA" id="ARBA00022722"/>
    </source>
</evidence>
<dbReference type="Proteomes" id="UP000076078">
    <property type="component" value="Unassembled WGS sequence"/>
</dbReference>
<proteinExistence type="inferred from homology"/>
<evidence type="ECO:0000259" key="11">
    <source>
        <dbReference type="SMART" id="SM00891"/>
    </source>
</evidence>
<dbReference type="InterPro" id="IPR006166">
    <property type="entry name" value="ERCC4_domain"/>
</dbReference>
<keyword evidence="9" id="KW-0539">Nucleus</keyword>
<accession>A0A151Z837</accession>
<dbReference type="InterPro" id="IPR047520">
    <property type="entry name" value="XPF_nuclease"/>
</dbReference>
<evidence type="ECO:0000256" key="2">
    <source>
        <dbReference type="ARBA" id="ARBA00010015"/>
    </source>
</evidence>
<dbReference type="Pfam" id="PF02732">
    <property type="entry name" value="ERCC4"/>
    <property type="match status" value="1"/>
</dbReference>
<organism evidence="12 13">
    <name type="scientific">Tieghemostelium lacteum</name>
    <name type="common">Slime mold</name>
    <name type="synonym">Dictyostelium lacteum</name>
    <dbReference type="NCBI Taxonomy" id="361077"/>
    <lineage>
        <taxon>Eukaryota</taxon>
        <taxon>Amoebozoa</taxon>
        <taxon>Evosea</taxon>
        <taxon>Eumycetozoa</taxon>
        <taxon>Dictyostelia</taxon>
        <taxon>Dictyosteliales</taxon>
        <taxon>Raperosteliaceae</taxon>
        <taxon>Tieghemostelium</taxon>
    </lineage>
</organism>
<protein>
    <submittedName>
        <fullName evidence="12">DNA excision repair protein 4</fullName>
    </submittedName>
</protein>
<sequence length="888" mass="101936">MVLEYHKQVFEKCLENDGLVVMAQGLGIHHVILGFLKLYTDSNDLVLFIDVESNDSLQNSYLFYTERLLSFGIKHSNLPTLINQEHSGSKVNMYKKGGVYFSQASIFVLDFLTKRIPIDMVSGLIINNAHRISDTSTEYLLIKLFRQYNKKGFIKAFTTNPHQLTDEIGKLQRTLKYLHLTNLYIWPRFHQVISTTLNGNDGDTVELGCSTSQLTRNLLFNIQNTIKELFQKLKSKTKIQAGMEEIESNFETVLQSQLKPIWATLGNDSKQVIANIKLLKTLLYNVLSYDCVTFYGLLMTIKENFELENPESDDINQIFNSNETEKLFKSARDRVYKQVLETKGDTKKVKTIPVLDSNIKWNVLYQILQEIETENEKNDESPGNTIVFTKDEKTALQLQQYLQLGDKQFLNSKFNQFIEKYEMLQNSEGNNNNNNNRNSNYIPTMKFSNRYNVRNNRKKQISETNKLKKKKLNGNDGTSLFDLGVSVIDNEIGKGGIPRPRIVDTGLGGSIDDGSMEVEISNHSFNEFYRMLPPPYVIIHPGSLNILDEVRPKFIILYDIDLALIRMIECYKAENTGNPIRLYVMFYKNSIEESYYISTTQREKQAFEKLIHEKSTLTFDSQLASGSLDLTHFDNSKLELLGPQESSNMRYGGNSNPLRLKQFDSNSKKTVIIDSFEFKSTLPVVLHNKGFDIVPLRLEIGDYVITPQIAVERKSLSDLIGSFQSGRLYNQIEAMNRVYSNPVLLIEFDIQQPFYLVPIDEIRQYQYVSAQSLISKIVMLTMAFPRMRILWSRSSYSTANLYTQLKLGQAEPDPDSINQVPDSSDDLEYNYSSQDVLRSMPGITKENIYSVMNQVESLQQLSNLSLEQLQSILKSDKNGLLLYDFLNS</sequence>
<evidence type="ECO:0000256" key="7">
    <source>
        <dbReference type="ARBA" id="ARBA00023125"/>
    </source>
</evidence>
<keyword evidence="4" id="KW-0255">Endonuclease</keyword>
<dbReference type="SUPFAM" id="SSF47781">
    <property type="entry name" value="RuvA domain 2-like"/>
    <property type="match status" value="1"/>
</dbReference>
<dbReference type="Gene3D" id="3.40.50.10130">
    <property type="match status" value="1"/>
</dbReference>
<evidence type="ECO:0000256" key="8">
    <source>
        <dbReference type="ARBA" id="ARBA00023204"/>
    </source>
</evidence>
<keyword evidence="5" id="KW-0227">DNA damage</keyword>
<dbReference type="Gene3D" id="1.10.150.20">
    <property type="entry name" value="5' to 3' exonuclease, C-terminal subdomain"/>
    <property type="match status" value="1"/>
</dbReference>
<dbReference type="InParanoid" id="A0A151Z837"/>
<dbReference type="OrthoDB" id="361020at2759"/>
<keyword evidence="7" id="KW-0238">DNA-binding</keyword>
<evidence type="ECO:0000256" key="6">
    <source>
        <dbReference type="ARBA" id="ARBA00022801"/>
    </source>
</evidence>
<evidence type="ECO:0000256" key="4">
    <source>
        <dbReference type="ARBA" id="ARBA00022759"/>
    </source>
</evidence>
<dbReference type="GO" id="GO:0000110">
    <property type="term" value="C:nucleotide-excision repair factor 1 complex"/>
    <property type="evidence" value="ECO:0007669"/>
    <property type="project" value="TreeGrafter"/>
</dbReference>
<dbReference type="InterPro" id="IPR011335">
    <property type="entry name" value="Restrct_endonuc-II-like"/>
</dbReference>
<evidence type="ECO:0000313" key="12">
    <source>
        <dbReference type="EMBL" id="KYQ90107.1"/>
    </source>
</evidence>
<keyword evidence="8" id="KW-0234">DNA repair</keyword>
<dbReference type="FunFam" id="3.40.50.10130:FF:000002">
    <property type="entry name" value="DNA repair endonuclease XPF"/>
    <property type="match status" value="1"/>
</dbReference>
<comment type="caution">
    <text evidence="12">The sequence shown here is derived from an EMBL/GenBank/DDBJ whole genome shotgun (WGS) entry which is preliminary data.</text>
</comment>
<dbReference type="FunCoup" id="A0A151Z837">
    <property type="interactions" value="818"/>
</dbReference>
<keyword evidence="3" id="KW-0540">Nuclease</keyword>
<dbReference type="EMBL" id="LODT01000037">
    <property type="protein sequence ID" value="KYQ90107.1"/>
    <property type="molecule type" value="Genomic_DNA"/>
</dbReference>
<keyword evidence="13" id="KW-1185">Reference proteome</keyword>
<dbReference type="SUPFAM" id="SSF52980">
    <property type="entry name" value="Restriction endonuclease-like"/>
    <property type="match status" value="1"/>
</dbReference>
<dbReference type="GO" id="GO:0003697">
    <property type="term" value="F:single-stranded DNA binding"/>
    <property type="evidence" value="ECO:0007669"/>
    <property type="project" value="TreeGrafter"/>
</dbReference>
<evidence type="ECO:0000313" key="13">
    <source>
        <dbReference type="Proteomes" id="UP000076078"/>
    </source>
</evidence>
<feature type="domain" description="ERCC4" evidence="11">
    <location>
        <begin position="670"/>
        <end position="750"/>
    </location>
</feature>